<gene>
    <name evidence="1" type="ordered locus">Hden_2853</name>
</gene>
<dbReference type="KEGG" id="hdn:Hden_2853"/>
<evidence type="ECO:0000313" key="1">
    <source>
        <dbReference type="EMBL" id="ADJ24649.1"/>
    </source>
</evidence>
<dbReference type="OrthoDB" id="8450380at2"/>
<dbReference type="RefSeq" id="WP_013216808.1">
    <property type="nucleotide sequence ID" value="NC_014313.1"/>
</dbReference>
<dbReference type="HOGENOM" id="CLU_198260_0_0_5"/>
<dbReference type="EMBL" id="CP002083">
    <property type="protein sequence ID" value="ADJ24649.1"/>
    <property type="molecule type" value="Genomic_DNA"/>
</dbReference>
<organism evidence="1 2">
    <name type="scientific">Hyphomicrobium denitrificans (strain ATCC 51888 / DSM 1869 / NCIMB 11706 / TK 0415)</name>
    <dbReference type="NCBI Taxonomy" id="582899"/>
    <lineage>
        <taxon>Bacteria</taxon>
        <taxon>Pseudomonadati</taxon>
        <taxon>Pseudomonadota</taxon>
        <taxon>Alphaproteobacteria</taxon>
        <taxon>Hyphomicrobiales</taxon>
        <taxon>Hyphomicrobiaceae</taxon>
        <taxon>Hyphomicrobium</taxon>
    </lineage>
</organism>
<sequence>MESVKTTVLGKSVFLLTGARSRKTTFKGKHSHTLVVEAPEKLIETARRNPDAVAFGFVAGSWVAAA</sequence>
<proteinExistence type="predicted"/>
<name>D8JUL9_HYPDA</name>
<reference evidence="2" key="1">
    <citation type="journal article" date="2011" name="J. Bacteriol.">
        <title>Genome sequences of eight morphologically diverse alphaproteobacteria.</title>
        <authorList>
            <consortium name="US DOE Joint Genome Institute"/>
            <person name="Brown P.J."/>
            <person name="Kysela D.T."/>
            <person name="Buechlein A."/>
            <person name="Hemmerich C."/>
            <person name="Brun Y.V."/>
        </authorList>
    </citation>
    <scope>NUCLEOTIDE SEQUENCE [LARGE SCALE GENOMIC DNA]</scope>
    <source>
        <strain evidence="2">ATCC 51888 / DSM 1869 / NCIB 11706 / TK 0415</strain>
    </source>
</reference>
<evidence type="ECO:0000313" key="2">
    <source>
        <dbReference type="Proteomes" id="UP000002033"/>
    </source>
</evidence>
<dbReference type="AlphaFoldDB" id="D8JUL9"/>
<keyword evidence="2" id="KW-1185">Reference proteome</keyword>
<accession>D8JUL9</accession>
<protein>
    <submittedName>
        <fullName evidence="1">Uncharacterized protein</fullName>
    </submittedName>
</protein>
<dbReference type="Proteomes" id="UP000002033">
    <property type="component" value="Chromosome"/>
</dbReference>